<reference evidence="14" key="1">
    <citation type="submission" date="2016-10" db="EMBL/GenBank/DDBJ databases">
        <authorList>
            <person name="Varghese N."/>
            <person name="Submissions S."/>
        </authorList>
    </citation>
    <scope>NUCLEOTIDE SEQUENCE [LARGE SCALE GENOMIC DNA]</scope>
    <source>
        <strain evidence="14">S9</strain>
    </source>
</reference>
<accession>A0A1H9TXZ0</accession>
<gene>
    <name evidence="13" type="ORF">SAMN05518684_106153</name>
</gene>
<dbReference type="GO" id="GO:0006751">
    <property type="term" value="P:glutathione catabolic process"/>
    <property type="evidence" value="ECO:0007669"/>
    <property type="project" value="UniProtKB-UniRule"/>
</dbReference>
<evidence type="ECO:0000256" key="3">
    <source>
        <dbReference type="ARBA" id="ARBA00009381"/>
    </source>
</evidence>
<dbReference type="AlphaFoldDB" id="A0A1H9TXZ0"/>
<comment type="pathway">
    <text evidence="11">Sulfur metabolism; glutathione metabolism.</text>
</comment>
<dbReference type="GO" id="GO:0103068">
    <property type="term" value="F:leukotriene C4 gamma-glutamyl transferase activity"/>
    <property type="evidence" value="ECO:0007669"/>
    <property type="project" value="UniProtKB-EC"/>
</dbReference>
<evidence type="ECO:0000313" key="13">
    <source>
        <dbReference type="EMBL" id="SES01868.1"/>
    </source>
</evidence>
<dbReference type="PANTHER" id="PTHR43199">
    <property type="entry name" value="GLUTATHIONE HYDROLASE"/>
    <property type="match status" value="1"/>
</dbReference>
<feature type="region of interest" description="Disordered" evidence="12">
    <location>
        <begin position="1"/>
        <end position="28"/>
    </location>
</feature>
<sequence>MSLEDIFNKQKTATEGSNEHTVSGNYGMVSSPIHEVSEIGEEVLKDGGNAIDAIIAMQFALGPAEGMNTGIGAGGFIMYYDSEKNETKVVNGHTQAPEAVKPDIFYENGELMSFDDRTMSPRSVGVPGSTKMLELAHERYGSMPLERLVDPAIKLAEEEFRVNSLWERTIDLFEHRLGDEAKKIYMPNGTKLKEGDTIRQTDYARALKAIRKEGFKSVYEGEIANAIIETLQEEGGIMTKKDLESYEAAIDNPLWGSYKEFDFAFPSPPNGGGFAVSQLLKILEPLEISQYDIKSWKKYHLLAESMRLAIADQQTYMGDPNSVDIPMEGLFNDEYLEERRKLLNFDFRREEIKGGNPYKYQKGAAGREMKQDTSEKGMETTHFTAVDRWGNIAACTTSLERMFGSGIMVPGYGFVLNNDLTDFSPEPGSANEPNGKKYAVSSKAPTIVYHDDKPFFTLGSPGASTIVGSVVQVFLHLVEYKMDLREAVAETRIFNNPDLSMEWEDGINDEAMKKLKELGYELNRSFKTQTADVRIGDVQAILIDPKTGKLYGAADSPRPGAAIGLTEPPAE</sequence>
<dbReference type="NCBIfam" id="TIGR00066">
    <property type="entry name" value="g_glut_trans"/>
    <property type="match status" value="1"/>
</dbReference>
<keyword evidence="6 11" id="KW-0865">Zymogen</keyword>
<keyword evidence="14" id="KW-1185">Reference proteome</keyword>
<dbReference type="Gene3D" id="1.10.246.130">
    <property type="match status" value="1"/>
</dbReference>
<dbReference type="RefSeq" id="WP_093050808.1">
    <property type="nucleotide sequence ID" value="NZ_FOGT01000006.1"/>
</dbReference>
<dbReference type="InterPro" id="IPR051792">
    <property type="entry name" value="GGT_bact"/>
</dbReference>
<dbReference type="Proteomes" id="UP000198571">
    <property type="component" value="Unassembled WGS sequence"/>
</dbReference>
<evidence type="ECO:0000256" key="11">
    <source>
        <dbReference type="RuleBase" id="RU368036"/>
    </source>
</evidence>
<dbReference type="PANTHER" id="PTHR43199:SF1">
    <property type="entry name" value="GLUTATHIONE HYDROLASE PROENZYME"/>
    <property type="match status" value="1"/>
</dbReference>
<evidence type="ECO:0000256" key="7">
    <source>
        <dbReference type="ARBA" id="ARBA00023315"/>
    </source>
</evidence>
<dbReference type="InterPro" id="IPR029055">
    <property type="entry name" value="Ntn_hydrolases_N"/>
</dbReference>
<evidence type="ECO:0000256" key="4">
    <source>
        <dbReference type="ARBA" id="ARBA00022679"/>
    </source>
</evidence>
<dbReference type="OrthoDB" id="9781342at2"/>
<keyword evidence="5 11" id="KW-0378">Hydrolase</keyword>
<comment type="catalytic activity">
    <reaction evidence="8 11">
        <text>an N-terminal (5-L-glutamyl)-[peptide] + an alpha-amino acid = 5-L-glutamyl amino acid + an N-terminal L-alpha-aminoacyl-[peptide]</text>
        <dbReference type="Rhea" id="RHEA:23904"/>
        <dbReference type="Rhea" id="RHEA-COMP:9780"/>
        <dbReference type="Rhea" id="RHEA-COMP:9795"/>
        <dbReference type="ChEBI" id="CHEBI:77644"/>
        <dbReference type="ChEBI" id="CHEBI:78597"/>
        <dbReference type="ChEBI" id="CHEBI:78599"/>
        <dbReference type="ChEBI" id="CHEBI:78608"/>
        <dbReference type="EC" id="2.3.2.2"/>
    </reaction>
</comment>
<dbReference type="EC" id="2.3.2.2" evidence="11"/>
<comment type="PTM">
    <text evidence="11">Cleaved by autocatalysis into a large and a small subunit.</text>
</comment>
<evidence type="ECO:0000313" key="14">
    <source>
        <dbReference type="Proteomes" id="UP000198571"/>
    </source>
</evidence>
<evidence type="ECO:0000256" key="12">
    <source>
        <dbReference type="SAM" id="MobiDB-lite"/>
    </source>
</evidence>
<dbReference type="InterPro" id="IPR043137">
    <property type="entry name" value="GGT_ssub_C"/>
</dbReference>
<protein>
    <recommendedName>
        <fullName evidence="11">Glutathione hydrolase proenzyme</fullName>
        <ecNumber evidence="11">2.3.2.2</ecNumber>
        <ecNumber evidence="11">3.4.19.13</ecNumber>
    </recommendedName>
    <component>
        <recommendedName>
            <fullName evidence="11">Glutathione hydrolase large chain</fullName>
        </recommendedName>
    </component>
    <component>
        <recommendedName>
            <fullName evidence="11">Glutathione hydrolase small chain</fullName>
        </recommendedName>
    </component>
</protein>
<dbReference type="SUPFAM" id="SSF56235">
    <property type="entry name" value="N-terminal nucleophile aminohydrolases (Ntn hydrolases)"/>
    <property type="match status" value="1"/>
</dbReference>
<feature type="binding site" evidence="10">
    <location>
        <position position="422"/>
    </location>
    <ligand>
        <name>L-glutamate</name>
        <dbReference type="ChEBI" id="CHEBI:29985"/>
    </ligand>
</feature>
<dbReference type="Pfam" id="PF01019">
    <property type="entry name" value="G_glu_transpept"/>
    <property type="match status" value="1"/>
</dbReference>
<evidence type="ECO:0000256" key="1">
    <source>
        <dbReference type="ARBA" id="ARBA00001049"/>
    </source>
</evidence>
<dbReference type="GO" id="GO:0036374">
    <property type="term" value="F:glutathione hydrolase activity"/>
    <property type="evidence" value="ECO:0007669"/>
    <property type="project" value="UniProtKB-UniRule"/>
</dbReference>
<dbReference type="UniPathway" id="UPA00204"/>
<evidence type="ECO:0000256" key="6">
    <source>
        <dbReference type="ARBA" id="ARBA00023145"/>
    </source>
</evidence>
<feature type="binding site" evidence="10">
    <location>
        <begin position="441"/>
        <end position="442"/>
    </location>
    <ligand>
        <name>L-glutamate</name>
        <dbReference type="ChEBI" id="CHEBI:29985"/>
    </ligand>
</feature>
<dbReference type="InterPro" id="IPR043138">
    <property type="entry name" value="GGT_lsub"/>
</dbReference>
<dbReference type="InterPro" id="IPR000101">
    <property type="entry name" value="GGT_peptidase"/>
</dbReference>
<evidence type="ECO:0000256" key="2">
    <source>
        <dbReference type="ARBA" id="ARBA00001089"/>
    </source>
</evidence>
<proteinExistence type="inferred from homology"/>
<comment type="catalytic activity">
    <reaction evidence="2 11">
        <text>glutathione + H2O = L-cysteinylglycine + L-glutamate</text>
        <dbReference type="Rhea" id="RHEA:28807"/>
        <dbReference type="ChEBI" id="CHEBI:15377"/>
        <dbReference type="ChEBI" id="CHEBI:29985"/>
        <dbReference type="ChEBI" id="CHEBI:57925"/>
        <dbReference type="ChEBI" id="CHEBI:61694"/>
        <dbReference type="EC" id="3.4.19.13"/>
    </reaction>
</comment>
<comment type="subunit">
    <text evidence="11">This enzyme consists of two polypeptide chains, which are synthesized in precursor form from a single polypeptide.</text>
</comment>
<keyword evidence="4 11" id="KW-0808">Transferase</keyword>
<evidence type="ECO:0000256" key="9">
    <source>
        <dbReference type="PIRSR" id="PIRSR600101-1"/>
    </source>
</evidence>
<evidence type="ECO:0000256" key="8">
    <source>
        <dbReference type="ARBA" id="ARBA00047417"/>
    </source>
</evidence>
<dbReference type="GO" id="GO:0006750">
    <property type="term" value="P:glutathione biosynthetic process"/>
    <property type="evidence" value="ECO:0007669"/>
    <property type="project" value="UniProtKB-KW"/>
</dbReference>
<evidence type="ECO:0000256" key="10">
    <source>
        <dbReference type="PIRSR" id="PIRSR600101-2"/>
    </source>
</evidence>
<organism evidence="13 14">
    <name type="scientific">Salipaludibacillus aurantiacus</name>
    <dbReference type="NCBI Taxonomy" id="1601833"/>
    <lineage>
        <taxon>Bacteria</taxon>
        <taxon>Bacillati</taxon>
        <taxon>Bacillota</taxon>
        <taxon>Bacilli</taxon>
        <taxon>Bacillales</taxon>
        <taxon>Bacillaceae</taxon>
    </lineage>
</organism>
<keyword evidence="11" id="KW-0317">Glutathione biosynthesis</keyword>
<dbReference type="EMBL" id="FOGT01000006">
    <property type="protein sequence ID" value="SES01868.1"/>
    <property type="molecule type" value="Genomic_DNA"/>
</dbReference>
<feature type="compositionally biased region" description="Polar residues" evidence="12">
    <location>
        <begin position="9"/>
        <end position="24"/>
    </location>
</feature>
<feature type="binding site" evidence="10">
    <location>
        <position position="463"/>
    </location>
    <ligand>
        <name>L-glutamate</name>
        <dbReference type="ChEBI" id="CHEBI:29985"/>
    </ligand>
</feature>
<comment type="catalytic activity">
    <reaction evidence="1 11">
        <text>an S-substituted glutathione + H2O = an S-substituted L-cysteinylglycine + L-glutamate</text>
        <dbReference type="Rhea" id="RHEA:59468"/>
        <dbReference type="ChEBI" id="CHEBI:15377"/>
        <dbReference type="ChEBI" id="CHEBI:29985"/>
        <dbReference type="ChEBI" id="CHEBI:90779"/>
        <dbReference type="ChEBI" id="CHEBI:143103"/>
        <dbReference type="EC" id="3.4.19.13"/>
    </reaction>
</comment>
<dbReference type="STRING" id="1601833.SAMN05518684_106153"/>
<comment type="similarity">
    <text evidence="3 11">Belongs to the gamma-glutamyltransferase family.</text>
</comment>
<keyword evidence="7 11" id="KW-0012">Acyltransferase</keyword>
<feature type="active site" description="Nucleophile" evidence="9">
    <location>
        <position position="380"/>
    </location>
</feature>
<dbReference type="Gene3D" id="3.60.20.40">
    <property type="match status" value="1"/>
</dbReference>
<dbReference type="EC" id="3.4.19.13" evidence="11"/>
<name>A0A1H9TXZ0_9BACI</name>
<evidence type="ECO:0000256" key="5">
    <source>
        <dbReference type="ARBA" id="ARBA00022801"/>
    </source>
</evidence>
<dbReference type="PRINTS" id="PR01210">
    <property type="entry name" value="GGTRANSPTASE"/>
</dbReference>